<protein>
    <submittedName>
        <fullName evidence="5">Hydrolase</fullName>
    </submittedName>
</protein>
<dbReference type="GO" id="GO:0016020">
    <property type="term" value="C:membrane"/>
    <property type="evidence" value="ECO:0007669"/>
    <property type="project" value="TreeGrafter"/>
</dbReference>
<feature type="region of interest" description="Disordered" evidence="3">
    <location>
        <begin position="1"/>
        <end position="31"/>
    </location>
</feature>
<dbReference type="Pfam" id="PF01522">
    <property type="entry name" value="Polysacc_deac_1"/>
    <property type="match status" value="1"/>
</dbReference>
<keyword evidence="1" id="KW-0479">Metal-binding</keyword>
<dbReference type="EMBL" id="QQXK01000014">
    <property type="protein sequence ID" value="RII42273.1"/>
    <property type="molecule type" value="Genomic_DNA"/>
</dbReference>
<proteinExistence type="predicted"/>
<dbReference type="SUPFAM" id="SSF88713">
    <property type="entry name" value="Glycoside hydrolase/deacetylase"/>
    <property type="match status" value="1"/>
</dbReference>
<sequence>MVTAVQPSAVLAGERPQGSPAPAAAPLAPTAKQAAPRAVDCRNLKCVALTFDDGPGPYTAGIVKALKAKGAKATFFMLGSQVKGREAAVRAVKAAGMEIGNHSFNHPDLSKLGARAIRSQVGRTDAALAKAGVKATLYRPPYGAMSRTVRASLADRPISLWGVDTLDWRTRSTSATLRAASAAPRGAIVLMHDIHGSTAKAVPGIVSALQAKGYHLVTVSELLRAPQPGKVYTGRYAR</sequence>
<feature type="compositionally biased region" description="Low complexity" evidence="3">
    <location>
        <begin position="20"/>
        <end position="31"/>
    </location>
</feature>
<dbReference type="InterPro" id="IPR002509">
    <property type="entry name" value="NODB_dom"/>
</dbReference>
<evidence type="ECO:0000313" key="6">
    <source>
        <dbReference type="Proteomes" id="UP000265419"/>
    </source>
</evidence>
<dbReference type="GO" id="GO:0005975">
    <property type="term" value="P:carbohydrate metabolic process"/>
    <property type="evidence" value="ECO:0007669"/>
    <property type="project" value="InterPro"/>
</dbReference>
<dbReference type="AlphaFoldDB" id="A0A399J9L4"/>
<evidence type="ECO:0000256" key="1">
    <source>
        <dbReference type="ARBA" id="ARBA00022723"/>
    </source>
</evidence>
<name>A0A399J9L4_9MICC</name>
<evidence type="ECO:0000259" key="4">
    <source>
        <dbReference type="PROSITE" id="PS51677"/>
    </source>
</evidence>
<dbReference type="InterPro" id="IPR050248">
    <property type="entry name" value="Polysacc_deacetylase_ArnD"/>
</dbReference>
<dbReference type="InterPro" id="IPR011330">
    <property type="entry name" value="Glyco_hydro/deAcase_b/a-brl"/>
</dbReference>
<evidence type="ECO:0000256" key="2">
    <source>
        <dbReference type="ARBA" id="ARBA00022801"/>
    </source>
</evidence>
<keyword evidence="6" id="KW-1185">Reference proteome</keyword>
<evidence type="ECO:0000313" key="5">
    <source>
        <dbReference type="EMBL" id="RII42273.1"/>
    </source>
</evidence>
<dbReference type="Gene3D" id="3.20.20.370">
    <property type="entry name" value="Glycoside hydrolase/deacetylase"/>
    <property type="match status" value="1"/>
</dbReference>
<organism evidence="5 6">
    <name type="scientific">Galactobacter valiniphilus</name>
    <dbReference type="NCBI Taxonomy" id="2676122"/>
    <lineage>
        <taxon>Bacteria</taxon>
        <taxon>Bacillati</taxon>
        <taxon>Actinomycetota</taxon>
        <taxon>Actinomycetes</taxon>
        <taxon>Micrococcales</taxon>
        <taxon>Micrococcaceae</taxon>
        <taxon>Galactobacter</taxon>
    </lineage>
</organism>
<dbReference type="PROSITE" id="PS51677">
    <property type="entry name" value="NODB"/>
    <property type="match status" value="1"/>
</dbReference>
<dbReference type="GO" id="GO:0016810">
    <property type="term" value="F:hydrolase activity, acting on carbon-nitrogen (but not peptide) bonds"/>
    <property type="evidence" value="ECO:0007669"/>
    <property type="project" value="InterPro"/>
</dbReference>
<dbReference type="PANTHER" id="PTHR10587:SF133">
    <property type="entry name" value="CHITIN DEACETYLASE 1-RELATED"/>
    <property type="match status" value="1"/>
</dbReference>
<comment type="caution">
    <text evidence="5">The sequence shown here is derived from an EMBL/GenBank/DDBJ whole genome shotgun (WGS) entry which is preliminary data.</text>
</comment>
<feature type="domain" description="NodB homology" evidence="4">
    <location>
        <begin position="45"/>
        <end position="217"/>
    </location>
</feature>
<reference evidence="5 6" key="1">
    <citation type="submission" date="2018-07" db="EMBL/GenBank/DDBJ databases">
        <title>Arthrobacter sp. nov., isolated from raw cow's milk with high bacterial count.</title>
        <authorList>
            <person name="Hahne J."/>
            <person name="Isele D."/>
            <person name="Lipski A."/>
        </authorList>
    </citation>
    <scope>NUCLEOTIDE SEQUENCE [LARGE SCALE GENOMIC DNA]</scope>
    <source>
        <strain evidence="5 6">JZ R-35</strain>
    </source>
</reference>
<evidence type="ECO:0000256" key="3">
    <source>
        <dbReference type="SAM" id="MobiDB-lite"/>
    </source>
</evidence>
<accession>A0A399J9L4</accession>
<keyword evidence="2 5" id="KW-0378">Hydrolase</keyword>
<gene>
    <name evidence="5" type="ORF">DWB68_08215</name>
</gene>
<dbReference type="Proteomes" id="UP000265419">
    <property type="component" value="Unassembled WGS sequence"/>
</dbReference>
<dbReference type="PANTHER" id="PTHR10587">
    <property type="entry name" value="GLYCOSYL TRANSFERASE-RELATED"/>
    <property type="match status" value="1"/>
</dbReference>
<dbReference type="GO" id="GO:0046872">
    <property type="term" value="F:metal ion binding"/>
    <property type="evidence" value="ECO:0007669"/>
    <property type="project" value="UniProtKB-KW"/>
</dbReference>